<feature type="region of interest" description="Disordered" evidence="1">
    <location>
        <begin position="1"/>
        <end position="24"/>
    </location>
</feature>
<dbReference type="PROSITE" id="PS51318">
    <property type="entry name" value="TAT"/>
    <property type="match status" value="1"/>
</dbReference>
<evidence type="ECO:0000313" key="3">
    <source>
        <dbReference type="Proteomes" id="UP000632849"/>
    </source>
</evidence>
<dbReference type="RefSeq" id="WP_190044934.1">
    <property type="nucleotide sequence ID" value="NZ_BNBE01000004.1"/>
</dbReference>
<gene>
    <name evidence="2" type="ORF">GCM10017667_79420</name>
</gene>
<dbReference type="AlphaFoldDB" id="A0A919BY71"/>
<feature type="compositionally biased region" description="Low complexity" evidence="1">
    <location>
        <begin position="7"/>
        <end position="23"/>
    </location>
</feature>
<dbReference type="Gene3D" id="2.60.40.650">
    <property type="match status" value="1"/>
</dbReference>
<dbReference type="InterPro" id="IPR006311">
    <property type="entry name" value="TAT_signal"/>
</dbReference>
<dbReference type="EMBL" id="BNBE01000004">
    <property type="protein sequence ID" value="GHG29850.1"/>
    <property type="molecule type" value="Genomic_DNA"/>
</dbReference>
<reference evidence="2" key="1">
    <citation type="journal article" date="2014" name="Int. J. Syst. Evol. Microbiol.">
        <title>Complete genome sequence of Corynebacterium casei LMG S-19264T (=DSM 44701T), isolated from a smear-ripened cheese.</title>
        <authorList>
            <consortium name="US DOE Joint Genome Institute (JGI-PGF)"/>
            <person name="Walter F."/>
            <person name="Albersmeier A."/>
            <person name="Kalinowski J."/>
            <person name="Ruckert C."/>
        </authorList>
    </citation>
    <scope>NUCLEOTIDE SEQUENCE</scope>
    <source>
        <strain evidence="2">JCM 4122</strain>
    </source>
</reference>
<evidence type="ECO:0000256" key="1">
    <source>
        <dbReference type="SAM" id="MobiDB-lite"/>
    </source>
</evidence>
<dbReference type="Proteomes" id="UP000632849">
    <property type="component" value="Unassembled WGS sequence"/>
</dbReference>
<evidence type="ECO:0000313" key="2">
    <source>
        <dbReference type="EMBL" id="GHG29850.1"/>
    </source>
</evidence>
<name>A0A919BY71_STRFL</name>
<proteinExistence type="predicted"/>
<comment type="caution">
    <text evidence="2">The sequence shown here is derived from an EMBL/GenBank/DDBJ whole genome shotgun (WGS) entry which is preliminary data.</text>
</comment>
<organism evidence="2 3">
    <name type="scientific">Streptomyces filamentosus</name>
    <name type="common">Streptomyces roseosporus</name>
    <dbReference type="NCBI Taxonomy" id="67294"/>
    <lineage>
        <taxon>Bacteria</taxon>
        <taxon>Bacillati</taxon>
        <taxon>Actinomycetota</taxon>
        <taxon>Actinomycetes</taxon>
        <taxon>Kitasatosporales</taxon>
        <taxon>Streptomycetaceae</taxon>
        <taxon>Streptomyces</taxon>
    </lineage>
</organism>
<keyword evidence="3" id="KW-1185">Reference proteome</keyword>
<protein>
    <recommendedName>
        <fullName evidence="4">Serine protease</fullName>
    </recommendedName>
</protein>
<evidence type="ECO:0008006" key="4">
    <source>
        <dbReference type="Google" id="ProtNLM"/>
    </source>
</evidence>
<sequence length="560" mass="57749">MNVYAESSSPSASTSSSDASPRAATRRTVLRGLGAVTAAGTAAVCLPAAAAHAAPRATAGATPDAAGTHALTLVHLGRDGAPTTAYRTLLTALSGPDAGSGREVKDSPGTVTLQVPAGRYMLDSTFSTRPVGEEDWGNDWLVRPRLDVDRDTTLVLDARVARPVDVRPPFADAVFEQAGLFAEVTYEGVTGFANLMARSPDLRVAHLGPDTERGAVRTWADSYWKRPAGVCALGYLFRGERAPTGLVRRPAAGDLATLVVRAGVPASGAGTGAGLVDFTPSPGPSPAVPLAVPFGSTGTFHFTAERGTWDLVYSVPSETEGPSNSHFVLGRSYAPGSTTVHTFDTPVHGPALDPSPGARPVAQRTGDTLDLTVPLLADGDGHVPSSPPFTASTVTLHRNGALLATRRGETPGHASFTLPAGRASYRLTASATRPRGSVTATWTFTSAATATATELPLSAVRFGPDLALDGTAPAHAPTRVAVTVQGAARRVGVRSLTVSVSTDGGTTWTPAPLAAGRIELTTPAPGRTVSLRAELTDRDGNTLTQTHRDAYVTRAATATR</sequence>
<reference evidence="2" key="2">
    <citation type="submission" date="2020-09" db="EMBL/GenBank/DDBJ databases">
        <authorList>
            <person name="Sun Q."/>
            <person name="Ohkuma M."/>
        </authorList>
    </citation>
    <scope>NUCLEOTIDE SEQUENCE</scope>
    <source>
        <strain evidence="2">JCM 4122</strain>
    </source>
</reference>
<accession>A0A919BY71</accession>